<organism evidence="1 2">
    <name type="scientific">Mesonia oceanica</name>
    <dbReference type="NCBI Taxonomy" id="2687242"/>
    <lineage>
        <taxon>Bacteria</taxon>
        <taxon>Pseudomonadati</taxon>
        <taxon>Bacteroidota</taxon>
        <taxon>Flavobacteriia</taxon>
        <taxon>Flavobacteriales</taxon>
        <taxon>Flavobacteriaceae</taxon>
        <taxon>Mesonia</taxon>
    </lineage>
</organism>
<reference evidence="1" key="1">
    <citation type="submission" date="2019-09" db="EMBL/GenBank/DDBJ databases">
        <authorList>
            <person name="Rodrigo-Torres L."/>
            <person name="Arahal R. D."/>
            <person name="Lucena T."/>
        </authorList>
    </citation>
    <scope>NUCLEOTIDE SEQUENCE</scope>
    <source>
        <strain evidence="1">ISS653</strain>
    </source>
</reference>
<accession>A0AC61Y760</accession>
<name>A0AC61Y760_9FLAO</name>
<evidence type="ECO:0000313" key="2">
    <source>
        <dbReference type="Proteomes" id="UP000356253"/>
    </source>
</evidence>
<comment type="caution">
    <text evidence="1">The sequence shown here is derived from an EMBL/GenBank/DDBJ whole genome shotgun (WGS) entry which is preliminary data.</text>
</comment>
<evidence type="ECO:0000313" key="1">
    <source>
        <dbReference type="EMBL" id="VVV00334.1"/>
    </source>
</evidence>
<proteinExistence type="predicted"/>
<dbReference type="Proteomes" id="UP000356253">
    <property type="component" value="Unassembled WGS sequence"/>
</dbReference>
<protein>
    <submittedName>
        <fullName evidence="1">Uncharacterized protein</fullName>
    </submittedName>
</protein>
<dbReference type="EMBL" id="CABVMM010000005">
    <property type="protein sequence ID" value="VVV00334.1"/>
    <property type="molecule type" value="Genomic_DNA"/>
</dbReference>
<sequence>MLKRIIQVITFFLLIFIHIGFLTVFLVEKFNEIWVLLGVIIASAIITYAYYHISPDKEDFFLADLQDVFYIGIGAVITYFLSVDMELGPVIAAAACGTVASFIPDLFSASKNMEKIPTRVYCGAFIGMTAPQVAYGYGFILFASLLAGVLFIGTKNYLNGFGGKLGTIAFGGVAVTSFLIYLFF</sequence>
<keyword evidence="2" id="KW-1185">Reference proteome</keyword>
<gene>
    <name evidence="1" type="ORF">FVB9532_01604</name>
</gene>